<evidence type="ECO:0000313" key="4">
    <source>
        <dbReference type="EMBL" id="GHF30075.1"/>
    </source>
</evidence>
<dbReference type="AlphaFoldDB" id="A0A7W8KCE5"/>
<comment type="cofactor">
    <cofactor evidence="1">
        <name>Mg(2+)</name>
        <dbReference type="ChEBI" id="CHEBI:18420"/>
    </cofactor>
</comment>
<reference evidence="5 6" key="3">
    <citation type="submission" date="2020-08" db="EMBL/GenBank/DDBJ databases">
        <title>Genomic Encyclopedia of Type Strains, Phase IV (KMG-IV): sequencing the most valuable type-strain genomes for metagenomic binning, comparative biology and taxonomic classification.</title>
        <authorList>
            <person name="Goeker M."/>
        </authorList>
    </citation>
    <scope>NUCLEOTIDE SEQUENCE [LARGE SCALE GENOMIC DNA]</scope>
    <source>
        <strain evidence="5 6">DSM 27521</strain>
    </source>
</reference>
<organism evidence="5 6">
    <name type="scientific">Deinococcus metalli</name>
    <dbReference type="NCBI Taxonomy" id="1141878"/>
    <lineage>
        <taxon>Bacteria</taxon>
        <taxon>Thermotogati</taxon>
        <taxon>Deinococcota</taxon>
        <taxon>Deinococci</taxon>
        <taxon>Deinococcales</taxon>
        <taxon>Deinococcaceae</taxon>
        <taxon>Deinococcus</taxon>
    </lineage>
</organism>
<dbReference type="GO" id="GO:0016787">
    <property type="term" value="F:hydrolase activity"/>
    <property type="evidence" value="ECO:0007669"/>
    <property type="project" value="UniProtKB-KW"/>
</dbReference>
<dbReference type="EMBL" id="BNAJ01000001">
    <property type="protein sequence ID" value="GHF30075.1"/>
    <property type="molecule type" value="Genomic_DNA"/>
</dbReference>
<accession>A0A7W8KCE5</accession>
<evidence type="ECO:0000313" key="6">
    <source>
        <dbReference type="Proteomes" id="UP000539473"/>
    </source>
</evidence>
<dbReference type="PANTHER" id="PTHR43046:SF16">
    <property type="entry name" value="ADP-RIBOSE PYROPHOSPHATASE YJHB-RELATED"/>
    <property type="match status" value="1"/>
</dbReference>
<evidence type="ECO:0000313" key="7">
    <source>
        <dbReference type="Proteomes" id="UP000619376"/>
    </source>
</evidence>
<dbReference type="Pfam" id="PF00293">
    <property type="entry name" value="NUDIX"/>
    <property type="match status" value="1"/>
</dbReference>
<reference evidence="4" key="4">
    <citation type="submission" date="2024-05" db="EMBL/GenBank/DDBJ databases">
        <authorList>
            <person name="Sun Q."/>
            <person name="Zhou Y."/>
        </authorList>
    </citation>
    <scope>NUCLEOTIDE SEQUENCE</scope>
    <source>
        <strain evidence="4">CGMCC 1.18437</strain>
    </source>
</reference>
<dbReference type="InterPro" id="IPR015797">
    <property type="entry name" value="NUDIX_hydrolase-like_dom_sf"/>
</dbReference>
<dbReference type="PROSITE" id="PS51462">
    <property type="entry name" value="NUDIX"/>
    <property type="match status" value="1"/>
</dbReference>
<dbReference type="RefSeq" id="WP_184109546.1">
    <property type="nucleotide sequence ID" value="NZ_BNAJ01000001.1"/>
</dbReference>
<dbReference type="PANTHER" id="PTHR43046">
    <property type="entry name" value="GDP-MANNOSE MANNOSYL HYDROLASE"/>
    <property type="match status" value="1"/>
</dbReference>
<dbReference type="Proteomes" id="UP000539473">
    <property type="component" value="Unassembled WGS sequence"/>
</dbReference>
<feature type="domain" description="Nudix hydrolase" evidence="3">
    <location>
        <begin position="10"/>
        <end position="146"/>
    </location>
</feature>
<keyword evidence="7" id="KW-1185">Reference proteome</keyword>
<reference evidence="4" key="1">
    <citation type="journal article" date="2014" name="Int. J. Syst. Evol. Microbiol.">
        <title>Complete genome of a new Firmicutes species belonging to the dominant human colonic microbiota ('Ruminococcus bicirculans') reveals two chromosomes and a selective capacity to utilize plant glucans.</title>
        <authorList>
            <consortium name="NISC Comparative Sequencing Program"/>
            <person name="Wegmann U."/>
            <person name="Louis P."/>
            <person name="Goesmann A."/>
            <person name="Henrissat B."/>
            <person name="Duncan S.H."/>
            <person name="Flint H.J."/>
        </authorList>
    </citation>
    <scope>NUCLEOTIDE SEQUENCE</scope>
    <source>
        <strain evidence="4">CGMCC 1.18437</strain>
    </source>
</reference>
<protein>
    <submittedName>
        <fullName evidence="5">8-oxo-dGTP pyrophosphatase MutT (NUDIX family)</fullName>
    </submittedName>
    <submittedName>
        <fullName evidence="4">DNA mismatch repair protein MutT</fullName>
    </submittedName>
</protein>
<evidence type="ECO:0000313" key="5">
    <source>
        <dbReference type="EMBL" id="MBB5375330.1"/>
    </source>
</evidence>
<dbReference type="SUPFAM" id="SSF55811">
    <property type="entry name" value="Nudix"/>
    <property type="match status" value="1"/>
</dbReference>
<reference evidence="7" key="2">
    <citation type="journal article" date="2019" name="Int. J. Syst. Evol. Microbiol.">
        <title>The Global Catalogue of Microorganisms (GCM) 10K type strain sequencing project: providing services to taxonomists for standard genome sequencing and annotation.</title>
        <authorList>
            <consortium name="The Broad Institute Genomics Platform"/>
            <consortium name="The Broad Institute Genome Sequencing Center for Infectious Disease"/>
            <person name="Wu L."/>
            <person name="Ma J."/>
        </authorList>
    </citation>
    <scope>NUCLEOTIDE SEQUENCE [LARGE SCALE GENOMIC DNA]</scope>
    <source>
        <strain evidence="7">CGMCC 1.18437</strain>
    </source>
</reference>
<keyword evidence="2" id="KW-0378">Hydrolase</keyword>
<name>A0A7W8KCE5_9DEIO</name>
<gene>
    <name evidence="4" type="ORF">GCM10017781_02670</name>
    <name evidence="5" type="ORF">HNQ07_000774</name>
</gene>
<sequence length="153" mass="16984">MTDIRVPLGGLKFSVRVAILCTRGDRLLTNSADGLPFHFLPGGALGTDEDTLDCARREWHEETGVVPGPLRLVGVIENFFGPPEKRQHEIGFYYRMDAPTALPDTPFTVADNAEVTCQWVPIEEFAATPIYPLVARSLLDVPEGEVRHVINRE</sequence>
<dbReference type="CDD" id="cd04688">
    <property type="entry name" value="NUDIX_Hydrolase"/>
    <property type="match status" value="1"/>
</dbReference>
<dbReference type="Gene3D" id="3.90.79.10">
    <property type="entry name" value="Nucleoside Triphosphate Pyrophosphohydrolase"/>
    <property type="match status" value="1"/>
</dbReference>
<dbReference type="Proteomes" id="UP000619376">
    <property type="component" value="Unassembled WGS sequence"/>
</dbReference>
<evidence type="ECO:0000256" key="1">
    <source>
        <dbReference type="ARBA" id="ARBA00001946"/>
    </source>
</evidence>
<dbReference type="EMBL" id="JACHFK010000001">
    <property type="protein sequence ID" value="MBB5375330.1"/>
    <property type="molecule type" value="Genomic_DNA"/>
</dbReference>
<evidence type="ECO:0000256" key="2">
    <source>
        <dbReference type="ARBA" id="ARBA00022801"/>
    </source>
</evidence>
<dbReference type="InterPro" id="IPR000086">
    <property type="entry name" value="NUDIX_hydrolase_dom"/>
</dbReference>
<comment type="caution">
    <text evidence="5">The sequence shown here is derived from an EMBL/GenBank/DDBJ whole genome shotgun (WGS) entry which is preliminary data.</text>
</comment>
<proteinExistence type="predicted"/>
<evidence type="ECO:0000259" key="3">
    <source>
        <dbReference type="PROSITE" id="PS51462"/>
    </source>
</evidence>